<dbReference type="EMBL" id="CM004399">
    <property type="protein sequence ID" value="KAG8640510.1"/>
    <property type="molecule type" value="Genomic_DNA"/>
</dbReference>
<reference evidence="2" key="1">
    <citation type="journal article" date="2016" name="Nat. Biotechnol.">
        <title>Sequencing wild and cultivated cassava and related species reveals extensive interspecific hybridization and genetic diversity.</title>
        <authorList>
            <person name="Bredeson J.V."/>
            <person name="Lyons J.B."/>
            <person name="Prochnik S.E."/>
            <person name="Wu G.A."/>
            <person name="Ha C.M."/>
            <person name="Edsinger-Gonzales E."/>
            <person name="Grimwood J."/>
            <person name="Schmutz J."/>
            <person name="Rabbi I.Y."/>
            <person name="Egesi C."/>
            <person name="Nauluvula P."/>
            <person name="Lebot V."/>
            <person name="Ndunguru J."/>
            <person name="Mkamilo G."/>
            <person name="Bart R.S."/>
            <person name="Setter T.L."/>
            <person name="Gleadow R.M."/>
            <person name="Kulakow P."/>
            <person name="Ferguson M.E."/>
            <person name="Rounsley S."/>
            <person name="Rokhsar D.S."/>
        </authorList>
    </citation>
    <scope>NUCLEOTIDE SEQUENCE [LARGE SCALE GENOMIC DNA]</scope>
    <source>
        <strain evidence="2">cv. AM560-2</strain>
    </source>
</reference>
<name>A0ACB7GJU2_MANES</name>
<evidence type="ECO:0000313" key="1">
    <source>
        <dbReference type="EMBL" id="KAG8640510.1"/>
    </source>
</evidence>
<proteinExistence type="predicted"/>
<protein>
    <submittedName>
        <fullName evidence="1">Uncharacterized protein</fullName>
    </submittedName>
</protein>
<sequence length="67" mass="7548">MESLVIAHCSLFLYCNFTDFNSPLSQDVSNHTLQVTVKSLILSKVEIAESNDRHVLELPRIRQSSDG</sequence>
<accession>A0ACB7GJU2</accession>
<keyword evidence="2" id="KW-1185">Reference proteome</keyword>
<gene>
    <name evidence="1" type="ORF">MANES_13G064027v8</name>
</gene>
<comment type="caution">
    <text evidence="1">The sequence shown here is derived from an EMBL/GenBank/DDBJ whole genome shotgun (WGS) entry which is preliminary data.</text>
</comment>
<organism evidence="1 2">
    <name type="scientific">Manihot esculenta</name>
    <name type="common">Cassava</name>
    <name type="synonym">Jatropha manihot</name>
    <dbReference type="NCBI Taxonomy" id="3983"/>
    <lineage>
        <taxon>Eukaryota</taxon>
        <taxon>Viridiplantae</taxon>
        <taxon>Streptophyta</taxon>
        <taxon>Embryophyta</taxon>
        <taxon>Tracheophyta</taxon>
        <taxon>Spermatophyta</taxon>
        <taxon>Magnoliopsida</taxon>
        <taxon>eudicotyledons</taxon>
        <taxon>Gunneridae</taxon>
        <taxon>Pentapetalae</taxon>
        <taxon>rosids</taxon>
        <taxon>fabids</taxon>
        <taxon>Malpighiales</taxon>
        <taxon>Euphorbiaceae</taxon>
        <taxon>Crotonoideae</taxon>
        <taxon>Manihoteae</taxon>
        <taxon>Manihot</taxon>
    </lineage>
</organism>
<evidence type="ECO:0000313" key="2">
    <source>
        <dbReference type="Proteomes" id="UP000091857"/>
    </source>
</evidence>
<dbReference type="Proteomes" id="UP000091857">
    <property type="component" value="Chromosome 13"/>
</dbReference>